<dbReference type="EMBL" id="CP071090">
    <property type="protein sequence ID" value="QSQ26606.1"/>
    <property type="molecule type" value="Genomic_DNA"/>
</dbReference>
<reference evidence="2 3" key="1">
    <citation type="submission" date="2021-02" db="EMBL/GenBank/DDBJ databases">
        <title>De Novo genome assembly of isolated myxobacteria.</title>
        <authorList>
            <person name="Stevens D.C."/>
        </authorList>
    </citation>
    <scope>NUCLEOTIDE SEQUENCE [LARGE SCALE GENOMIC DNA]</scope>
    <source>
        <strain evidence="3">SCPEA02</strain>
    </source>
</reference>
<evidence type="ECO:0000313" key="2">
    <source>
        <dbReference type="EMBL" id="QSQ26606.1"/>
    </source>
</evidence>
<dbReference type="PROSITE" id="PS51257">
    <property type="entry name" value="PROKAR_LIPOPROTEIN"/>
    <property type="match status" value="1"/>
</dbReference>
<evidence type="ECO:0008006" key="4">
    <source>
        <dbReference type="Google" id="ProtNLM"/>
    </source>
</evidence>
<feature type="chain" id="PRO_5047348927" description="Lipoprotein" evidence="1">
    <location>
        <begin position="21"/>
        <end position="81"/>
    </location>
</feature>
<keyword evidence="3" id="KW-1185">Reference proteome</keyword>
<name>A0ABX7P830_9BACT</name>
<evidence type="ECO:0000313" key="3">
    <source>
        <dbReference type="Proteomes" id="UP000662747"/>
    </source>
</evidence>
<keyword evidence="1" id="KW-0732">Signal</keyword>
<gene>
    <name evidence="2" type="ORF">JY651_17450</name>
</gene>
<sequence>MKTFVLVLAASMSLAFFATACGDDECTAEESAACTNKHTTCVASCGTGEEVGYSACVQSCTAKLCDCHEACGTNCDTDIDD</sequence>
<evidence type="ECO:0000256" key="1">
    <source>
        <dbReference type="SAM" id="SignalP"/>
    </source>
</evidence>
<proteinExistence type="predicted"/>
<feature type="signal peptide" evidence="1">
    <location>
        <begin position="1"/>
        <end position="20"/>
    </location>
</feature>
<dbReference type="RefSeq" id="WP_206728151.1">
    <property type="nucleotide sequence ID" value="NZ_CP071090.1"/>
</dbReference>
<organism evidence="2 3">
    <name type="scientific">Pyxidicoccus parkwayensis</name>
    <dbReference type="NCBI Taxonomy" id="2813578"/>
    <lineage>
        <taxon>Bacteria</taxon>
        <taxon>Pseudomonadati</taxon>
        <taxon>Myxococcota</taxon>
        <taxon>Myxococcia</taxon>
        <taxon>Myxococcales</taxon>
        <taxon>Cystobacterineae</taxon>
        <taxon>Myxococcaceae</taxon>
        <taxon>Pyxidicoccus</taxon>
    </lineage>
</organism>
<accession>A0ABX7P830</accession>
<dbReference type="Proteomes" id="UP000662747">
    <property type="component" value="Chromosome"/>
</dbReference>
<protein>
    <recommendedName>
        <fullName evidence="4">Lipoprotein</fullName>
    </recommendedName>
</protein>